<dbReference type="AlphaFoldDB" id="A0A7W2CVS3"/>
<accession>A0A7W2CVS3</accession>
<comment type="caution">
    <text evidence="1">The sequence shown here is derived from an EMBL/GenBank/DDBJ whole genome shotgun (WGS) entry which is preliminary data.</text>
</comment>
<dbReference type="EMBL" id="JACEQY010000001">
    <property type="protein sequence ID" value="MBA4860000.1"/>
    <property type="molecule type" value="Genomic_DNA"/>
</dbReference>
<sequence length="145" mass="15480">MAVTRPRALSIDTLTGLARRRPPLRVPPLRLTVPSGMSAPLGCDAVAVPAAYGQQLLARLPRAGCVYGDGAHWWWLVPSDSDVAMEWPAPVQYATGAVMPDMCAEPGLIHRPDGTSVVYTPPIPLYLAVCQVTGARPAWSRPVTA</sequence>
<reference evidence="1 2" key="1">
    <citation type="submission" date="2020-07" db="EMBL/GenBank/DDBJ databases">
        <title>Streptomyces isolated from Indian soil.</title>
        <authorList>
            <person name="Mandal S."/>
            <person name="Maiti P.K."/>
        </authorList>
    </citation>
    <scope>NUCLEOTIDE SEQUENCE [LARGE SCALE GENOMIC DNA]</scope>
    <source>
        <strain evidence="1 2">PSKA54</strain>
    </source>
</reference>
<organism evidence="1 2">
    <name type="scientific">Streptomyces himalayensis subsp. aureolus</name>
    <dbReference type="NCBI Taxonomy" id="2758039"/>
    <lineage>
        <taxon>Bacteria</taxon>
        <taxon>Bacillati</taxon>
        <taxon>Actinomycetota</taxon>
        <taxon>Actinomycetes</taxon>
        <taxon>Kitasatosporales</taxon>
        <taxon>Streptomycetaceae</taxon>
        <taxon>Streptomyces</taxon>
        <taxon>Streptomyces himalayensis</taxon>
    </lineage>
</organism>
<proteinExistence type="predicted"/>
<name>A0A7W2CVS3_9ACTN</name>
<dbReference type="Proteomes" id="UP000586976">
    <property type="component" value="Unassembled WGS sequence"/>
</dbReference>
<keyword evidence="2" id="KW-1185">Reference proteome</keyword>
<evidence type="ECO:0000313" key="1">
    <source>
        <dbReference type="EMBL" id="MBA4860000.1"/>
    </source>
</evidence>
<gene>
    <name evidence="1" type="ORF">H1V43_01125</name>
</gene>
<evidence type="ECO:0000313" key="2">
    <source>
        <dbReference type="Proteomes" id="UP000586976"/>
    </source>
</evidence>
<dbReference type="RefSeq" id="WP_181862189.1">
    <property type="nucleotide sequence ID" value="NZ_JACEQY010000001.1"/>
</dbReference>
<protein>
    <submittedName>
        <fullName evidence="1">Uncharacterized protein</fullName>
    </submittedName>
</protein>